<dbReference type="GO" id="GO:0005886">
    <property type="term" value="C:plasma membrane"/>
    <property type="evidence" value="ECO:0007669"/>
    <property type="project" value="TreeGrafter"/>
</dbReference>
<feature type="domain" description="Major facilitator superfamily (MFS) profile" evidence="7">
    <location>
        <begin position="69"/>
        <end position="525"/>
    </location>
</feature>
<gene>
    <name evidence="8" type="ORF">IFR04_001777</name>
</gene>
<feature type="transmembrane region" description="Helical" evidence="6">
    <location>
        <begin position="138"/>
        <end position="156"/>
    </location>
</feature>
<evidence type="ECO:0000259" key="7">
    <source>
        <dbReference type="PROSITE" id="PS50850"/>
    </source>
</evidence>
<keyword evidence="4 6" id="KW-1133">Transmembrane helix</keyword>
<dbReference type="EMBL" id="JAFJYH010000014">
    <property type="protein sequence ID" value="KAG4425007.1"/>
    <property type="molecule type" value="Genomic_DNA"/>
</dbReference>
<keyword evidence="2" id="KW-0813">Transport</keyword>
<protein>
    <recommendedName>
        <fullName evidence="7">Major facilitator superfamily (MFS) profile domain-containing protein</fullName>
    </recommendedName>
</protein>
<feature type="transmembrane region" description="Helical" evidence="6">
    <location>
        <begin position="435"/>
        <end position="458"/>
    </location>
</feature>
<feature type="transmembrane region" description="Helical" evidence="6">
    <location>
        <begin position="505"/>
        <end position="523"/>
    </location>
</feature>
<keyword evidence="5 6" id="KW-0472">Membrane</keyword>
<dbReference type="Proteomes" id="UP000664132">
    <property type="component" value="Unassembled WGS sequence"/>
</dbReference>
<accession>A0A8H7WHR7</accession>
<dbReference type="PROSITE" id="PS50850">
    <property type="entry name" value="MFS"/>
    <property type="match status" value="1"/>
</dbReference>
<proteinExistence type="predicted"/>
<dbReference type="InterPro" id="IPR011701">
    <property type="entry name" value="MFS"/>
</dbReference>
<organism evidence="8 9">
    <name type="scientific">Cadophora malorum</name>
    <dbReference type="NCBI Taxonomy" id="108018"/>
    <lineage>
        <taxon>Eukaryota</taxon>
        <taxon>Fungi</taxon>
        <taxon>Dikarya</taxon>
        <taxon>Ascomycota</taxon>
        <taxon>Pezizomycotina</taxon>
        <taxon>Leotiomycetes</taxon>
        <taxon>Helotiales</taxon>
        <taxon>Ploettnerulaceae</taxon>
        <taxon>Cadophora</taxon>
    </lineage>
</organism>
<dbReference type="PANTHER" id="PTHR23502">
    <property type="entry name" value="MAJOR FACILITATOR SUPERFAMILY"/>
    <property type="match status" value="1"/>
</dbReference>
<evidence type="ECO:0000256" key="6">
    <source>
        <dbReference type="SAM" id="Phobius"/>
    </source>
</evidence>
<dbReference type="PANTHER" id="PTHR23502:SF132">
    <property type="entry name" value="POLYAMINE TRANSPORTER 2-RELATED"/>
    <property type="match status" value="1"/>
</dbReference>
<feature type="transmembrane region" description="Helical" evidence="6">
    <location>
        <begin position="162"/>
        <end position="185"/>
    </location>
</feature>
<feature type="transmembrane region" description="Helical" evidence="6">
    <location>
        <begin position="470"/>
        <end position="493"/>
    </location>
</feature>
<evidence type="ECO:0000256" key="5">
    <source>
        <dbReference type="ARBA" id="ARBA00023136"/>
    </source>
</evidence>
<dbReference type="AlphaFoldDB" id="A0A8H7WHR7"/>
<comment type="caution">
    <text evidence="8">The sequence shown here is derived from an EMBL/GenBank/DDBJ whole genome shotgun (WGS) entry which is preliminary data.</text>
</comment>
<dbReference type="Gene3D" id="1.20.1250.20">
    <property type="entry name" value="MFS general substrate transporter like domains"/>
    <property type="match status" value="1"/>
</dbReference>
<keyword evidence="9" id="KW-1185">Reference proteome</keyword>
<reference evidence="8" key="1">
    <citation type="submission" date="2021-02" db="EMBL/GenBank/DDBJ databases">
        <title>Genome sequence Cadophora malorum strain M34.</title>
        <authorList>
            <person name="Stefanovic E."/>
            <person name="Vu D."/>
            <person name="Scully C."/>
            <person name="Dijksterhuis J."/>
            <person name="Roader J."/>
            <person name="Houbraken J."/>
        </authorList>
    </citation>
    <scope>NUCLEOTIDE SEQUENCE</scope>
    <source>
        <strain evidence="8">M34</strain>
    </source>
</reference>
<sequence length="545" mass="59993">MASVRSSSYSVTSLFGTPSTPSMISKRETMDLTGSVYLISSDGQTIKLPIPTKSRRDPLNWGKWKRIWAFTSLMFSAITSMAAVQIVSLLLQPLSVEYSDEQTRPFHITILQSTPTLFMGIGAFLWIPLSLAIGRRPVLLLASLVVLISTICAGIERNFYLLLVALCFQGLGAGAWTSVVILIIIDLTFIHQRPIAIAMIWSLVGVANMCILSVFPYMADANKEWRTFYLIWIGPCAFACLGLFFFFPETYFVRPAVAFDCRIIVQSATEKIKLYDSWEEVPGGKDLPETPGWSRCDMKVWGLTKGGWKAMRACYPQILLCMVNPLVFWVAVLEALVFGSMLSIGETYASVLLAPPYSLPIHTVALVNIAGAVGSLFAWPAAGLMIVAITRRLSMKNKGVRDAEYYLPAFVLPVLAAAASVVIYGLTAHNKWHPIWIYVSYAFNSFGFAGLAAANSLWVTEAFPRWAAPAMVVVSGVSYMASFGISFAIYPWVKSQGFAGQNLQLGAMILAVGLVAVPVSFWGKRLRQYIDGKWAVNEMGALRPQ</sequence>
<feature type="transmembrane region" description="Helical" evidence="6">
    <location>
        <begin position="110"/>
        <end position="131"/>
    </location>
</feature>
<dbReference type="GO" id="GO:0022857">
    <property type="term" value="F:transmembrane transporter activity"/>
    <property type="evidence" value="ECO:0007669"/>
    <property type="project" value="InterPro"/>
</dbReference>
<feature type="transmembrane region" description="Helical" evidence="6">
    <location>
        <begin position="229"/>
        <end position="247"/>
    </location>
</feature>
<evidence type="ECO:0000256" key="3">
    <source>
        <dbReference type="ARBA" id="ARBA00022692"/>
    </source>
</evidence>
<evidence type="ECO:0000313" key="8">
    <source>
        <dbReference type="EMBL" id="KAG4425007.1"/>
    </source>
</evidence>
<evidence type="ECO:0000313" key="9">
    <source>
        <dbReference type="Proteomes" id="UP000664132"/>
    </source>
</evidence>
<dbReference type="SUPFAM" id="SSF103473">
    <property type="entry name" value="MFS general substrate transporter"/>
    <property type="match status" value="1"/>
</dbReference>
<feature type="transmembrane region" description="Helical" evidence="6">
    <location>
        <begin position="410"/>
        <end position="429"/>
    </location>
</feature>
<feature type="transmembrane region" description="Helical" evidence="6">
    <location>
        <begin position="318"/>
        <end position="344"/>
    </location>
</feature>
<dbReference type="OrthoDB" id="268400at2759"/>
<dbReference type="InterPro" id="IPR020846">
    <property type="entry name" value="MFS_dom"/>
</dbReference>
<keyword evidence="3 6" id="KW-0812">Transmembrane</keyword>
<dbReference type="InterPro" id="IPR036259">
    <property type="entry name" value="MFS_trans_sf"/>
</dbReference>
<name>A0A8H7WHR7_9HELO</name>
<dbReference type="Pfam" id="PF07690">
    <property type="entry name" value="MFS_1"/>
    <property type="match status" value="1"/>
</dbReference>
<evidence type="ECO:0000256" key="1">
    <source>
        <dbReference type="ARBA" id="ARBA00004141"/>
    </source>
</evidence>
<evidence type="ECO:0000256" key="2">
    <source>
        <dbReference type="ARBA" id="ARBA00022448"/>
    </source>
</evidence>
<evidence type="ECO:0000256" key="4">
    <source>
        <dbReference type="ARBA" id="ARBA00022989"/>
    </source>
</evidence>
<feature type="transmembrane region" description="Helical" evidence="6">
    <location>
        <begin position="364"/>
        <end position="389"/>
    </location>
</feature>
<comment type="subcellular location">
    <subcellularLocation>
        <location evidence="1">Membrane</location>
        <topology evidence="1">Multi-pass membrane protein</topology>
    </subcellularLocation>
</comment>
<feature type="transmembrane region" description="Helical" evidence="6">
    <location>
        <begin position="197"/>
        <end position="217"/>
    </location>
</feature>
<feature type="transmembrane region" description="Helical" evidence="6">
    <location>
        <begin position="67"/>
        <end position="90"/>
    </location>
</feature>